<dbReference type="EMBL" id="CAFBRZ010000038">
    <property type="protein sequence ID" value="CAB5152898.1"/>
    <property type="molecule type" value="Genomic_DNA"/>
</dbReference>
<dbReference type="AlphaFoldDB" id="A0A6J6YDH3"/>
<evidence type="ECO:0000259" key="1">
    <source>
        <dbReference type="Pfam" id="PF03795"/>
    </source>
</evidence>
<dbReference type="EMBL" id="CAFBOD010000009">
    <property type="protein sequence ID" value="CAB4977639.1"/>
    <property type="molecule type" value="Genomic_DNA"/>
</dbReference>
<dbReference type="EMBL" id="CAFAAS010000007">
    <property type="protein sequence ID" value="CAB4806233.1"/>
    <property type="molecule type" value="Genomic_DNA"/>
</dbReference>
<protein>
    <submittedName>
        <fullName evidence="3">Unannotated protein</fullName>
    </submittedName>
</protein>
<evidence type="ECO:0000313" key="3">
    <source>
        <dbReference type="EMBL" id="CAB4806233.1"/>
    </source>
</evidence>
<accession>A0A6J6YDH3</accession>
<dbReference type="InterPro" id="IPR011008">
    <property type="entry name" value="Dimeric_a/b-barrel"/>
</dbReference>
<dbReference type="SUPFAM" id="SSF54909">
    <property type="entry name" value="Dimeric alpha+beta barrel"/>
    <property type="match status" value="1"/>
</dbReference>
<gene>
    <name evidence="2" type="ORF">UFOPK2655_00697</name>
    <name evidence="3" type="ORF">UFOPK3077_00863</name>
    <name evidence="4" type="ORF">UFOPK3903_00946</name>
    <name evidence="5" type="ORF">UFOPK4444_00774</name>
</gene>
<evidence type="ECO:0000313" key="2">
    <source>
        <dbReference type="EMBL" id="CAB4710248.1"/>
    </source>
</evidence>
<reference evidence="3" key="1">
    <citation type="submission" date="2020-05" db="EMBL/GenBank/DDBJ databases">
        <authorList>
            <person name="Chiriac C."/>
            <person name="Salcher M."/>
            <person name="Ghai R."/>
            <person name="Kavagutti S V."/>
        </authorList>
    </citation>
    <scope>NUCLEOTIDE SEQUENCE</scope>
</reference>
<dbReference type="InterPro" id="IPR005545">
    <property type="entry name" value="YCII"/>
</dbReference>
<organism evidence="3">
    <name type="scientific">freshwater metagenome</name>
    <dbReference type="NCBI Taxonomy" id="449393"/>
    <lineage>
        <taxon>unclassified sequences</taxon>
        <taxon>metagenomes</taxon>
        <taxon>ecological metagenomes</taxon>
    </lineage>
</organism>
<evidence type="ECO:0000313" key="5">
    <source>
        <dbReference type="EMBL" id="CAB5152898.1"/>
    </source>
</evidence>
<name>A0A6J6YDH3_9ZZZZ</name>
<dbReference type="Gene3D" id="3.30.70.1060">
    <property type="entry name" value="Dimeric alpha+beta barrel"/>
    <property type="match status" value="1"/>
</dbReference>
<dbReference type="Pfam" id="PF03795">
    <property type="entry name" value="YCII"/>
    <property type="match status" value="1"/>
</dbReference>
<evidence type="ECO:0000313" key="4">
    <source>
        <dbReference type="EMBL" id="CAB4977639.1"/>
    </source>
</evidence>
<feature type="domain" description="YCII-related" evidence="1">
    <location>
        <begin position="1"/>
        <end position="95"/>
    </location>
</feature>
<dbReference type="EMBL" id="CAEZYE010000030">
    <property type="protein sequence ID" value="CAB4710248.1"/>
    <property type="molecule type" value="Genomic_DNA"/>
</dbReference>
<sequence length="110" mass="11948">MRFLISVIDSQTRSPHTSDEIKAIDEFNGRIQTEGARLFACGMDSPSSAVVIDNRNGSGIATEGAFIESKEFFSGFWIIEAANLEIARQIAADGSKACNRRVELRPLLGG</sequence>
<proteinExistence type="predicted"/>